<evidence type="ECO:0000313" key="3">
    <source>
        <dbReference type="Proteomes" id="UP000198860"/>
    </source>
</evidence>
<name>A0A1H0GIL7_HALAD</name>
<feature type="transmembrane region" description="Helical" evidence="1">
    <location>
        <begin position="118"/>
        <end position="138"/>
    </location>
</feature>
<keyword evidence="1" id="KW-1133">Transmembrane helix</keyword>
<protein>
    <submittedName>
        <fullName evidence="2">Uncharacterized protein</fullName>
    </submittedName>
</protein>
<evidence type="ECO:0000313" key="2">
    <source>
        <dbReference type="EMBL" id="SDO06724.1"/>
    </source>
</evidence>
<feature type="transmembrane region" description="Helical" evidence="1">
    <location>
        <begin position="12"/>
        <end position="30"/>
    </location>
</feature>
<organism evidence="2 3">
    <name type="scientific">Halobacillus aidingensis</name>
    <dbReference type="NCBI Taxonomy" id="240303"/>
    <lineage>
        <taxon>Bacteria</taxon>
        <taxon>Bacillati</taxon>
        <taxon>Bacillota</taxon>
        <taxon>Bacilli</taxon>
        <taxon>Bacillales</taxon>
        <taxon>Bacillaceae</taxon>
        <taxon>Halobacillus</taxon>
    </lineage>
</organism>
<proteinExistence type="predicted"/>
<accession>A0A1H0GIL7</accession>
<reference evidence="3" key="1">
    <citation type="submission" date="2016-10" db="EMBL/GenBank/DDBJ databases">
        <authorList>
            <person name="Varghese N."/>
            <person name="Submissions S."/>
        </authorList>
    </citation>
    <scope>NUCLEOTIDE SEQUENCE [LARGE SCALE GENOMIC DNA]</scope>
    <source>
        <strain evidence="3">CGMCC 1.3703</strain>
    </source>
</reference>
<gene>
    <name evidence="2" type="ORF">SAMN05421677_102337</name>
</gene>
<dbReference type="EMBL" id="FNIZ01000002">
    <property type="protein sequence ID" value="SDO06724.1"/>
    <property type="molecule type" value="Genomic_DNA"/>
</dbReference>
<dbReference type="AlphaFoldDB" id="A0A1H0GIL7"/>
<sequence>MSEEMLNKGSRVLLYIAFLMAAFFLSYFLAYPLGYSPLGYEVVEKQENAVVVQSLNTWGFEEERVTYQPPEGYEWRAEALADRIEGQAMEYHLFFTSIMVAIFWLGMEVLKGRSMKKVLVLSSFYVFVSGLSLIQHLGNIKEILEGSLY</sequence>
<dbReference type="STRING" id="240303.SAMN05421677_102337"/>
<evidence type="ECO:0000256" key="1">
    <source>
        <dbReference type="SAM" id="Phobius"/>
    </source>
</evidence>
<dbReference type="Proteomes" id="UP000198860">
    <property type="component" value="Unassembled WGS sequence"/>
</dbReference>
<dbReference type="RefSeq" id="WP_089651093.1">
    <property type="nucleotide sequence ID" value="NZ_FNIZ01000002.1"/>
</dbReference>
<keyword evidence="1" id="KW-0472">Membrane</keyword>
<keyword evidence="1" id="KW-0812">Transmembrane</keyword>
<dbReference type="OrthoDB" id="2971544at2"/>
<feature type="transmembrane region" description="Helical" evidence="1">
    <location>
        <begin position="88"/>
        <end position="106"/>
    </location>
</feature>
<keyword evidence="3" id="KW-1185">Reference proteome</keyword>